<sequence>MLVLATTGFSVSPKRQLQTSLRSAQSPVTTLWQKVVANYDDEMFKLLDDEMDMGGSNKKLGINFGSQLIPMSEQERLELREDVRHIIDEQVTKGLADLGKLRERWIRNNQERNDSLEQVMNMNGVRETEKLNVKLDTMVGKFLSETSESRERTHHMAWVAEEMAKELEREKKRKEKAKHTTYTWDDTNNEWDDWDDWKTCG</sequence>
<reference evidence="1" key="1">
    <citation type="submission" date="2023-08" db="EMBL/GenBank/DDBJ databases">
        <authorList>
            <person name="Audoor S."/>
            <person name="Bilcke G."/>
        </authorList>
    </citation>
    <scope>NUCLEOTIDE SEQUENCE</scope>
</reference>
<accession>A0AAD2G9I1</accession>
<dbReference type="AlphaFoldDB" id="A0AAD2G9I1"/>
<organism evidence="1 2">
    <name type="scientific">Cylindrotheca closterium</name>
    <dbReference type="NCBI Taxonomy" id="2856"/>
    <lineage>
        <taxon>Eukaryota</taxon>
        <taxon>Sar</taxon>
        <taxon>Stramenopiles</taxon>
        <taxon>Ochrophyta</taxon>
        <taxon>Bacillariophyta</taxon>
        <taxon>Bacillariophyceae</taxon>
        <taxon>Bacillariophycidae</taxon>
        <taxon>Bacillariales</taxon>
        <taxon>Bacillariaceae</taxon>
        <taxon>Cylindrotheca</taxon>
    </lineage>
</organism>
<comment type="caution">
    <text evidence="1">The sequence shown here is derived from an EMBL/GenBank/DDBJ whole genome shotgun (WGS) entry which is preliminary data.</text>
</comment>
<evidence type="ECO:0000313" key="1">
    <source>
        <dbReference type="EMBL" id="CAJ1966231.1"/>
    </source>
</evidence>
<keyword evidence="2" id="KW-1185">Reference proteome</keyword>
<evidence type="ECO:0000313" key="2">
    <source>
        <dbReference type="Proteomes" id="UP001295423"/>
    </source>
</evidence>
<proteinExistence type="predicted"/>
<protein>
    <submittedName>
        <fullName evidence="1">Uncharacterized protein</fullName>
    </submittedName>
</protein>
<dbReference type="EMBL" id="CAKOGP040002269">
    <property type="protein sequence ID" value="CAJ1966231.1"/>
    <property type="molecule type" value="Genomic_DNA"/>
</dbReference>
<dbReference type="Proteomes" id="UP001295423">
    <property type="component" value="Unassembled WGS sequence"/>
</dbReference>
<gene>
    <name evidence="1" type="ORF">CYCCA115_LOCUS21814</name>
</gene>
<name>A0AAD2G9I1_9STRA</name>